<dbReference type="EMBL" id="WAJS01000024">
    <property type="protein sequence ID" value="KAB1644683.1"/>
    <property type="molecule type" value="Genomic_DNA"/>
</dbReference>
<accession>A0A7C8BQH6</accession>
<feature type="transmembrane region" description="Helical" evidence="8">
    <location>
        <begin position="154"/>
        <end position="175"/>
    </location>
</feature>
<comment type="caution">
    <text evidence="9">The sequence shown here is derived from an EMBL/GenBank/DDBJ whole genome shotgun (WGS) entry which is preliminary data.</text>
</comment>
<gene>
    <name evidence="9" type="ORF">F8D48_08160</name>
</gene>
<keyword evidence="10" id="KW-1185">Reference proteome</keyword>
<evidence type="ECO:0000313" key="9">
    <source>
        <dbReference type="EMBL" id="KAB1644683.1"/>
    </source>
</evidence>
<dbReference type="GO" id="GO:0005886">
    <property type="term" value="C:plasma membrane"/>
    <property type="evidence" value="ECO:0007669"/>
    <property type="project" value="TreeGrafter"/>
</dbReference>
<dbReference type="CDD" id="cd11479">
    <property type="entry name" value="SLC5sbd_u3"/>
    <property type="match status" value="1"/>
</dbReference>
<feature type="transmembrane region" description="Helical" evidence="8">
    <location>
        <begin position="228"/>
        <end position="245"/>
    </location>
</feature>
<dbReference type="PANTHER" id="PTHR48086">
    <property type="entry name" value="SODIUM/PROLINE SYMPORTER-RELATED"/>
    <property type="match status" value="1"/>
</dbReference>
<sequence length="501" mass="52141">MALSPIDYAIIAVYFIVIVAIGFIALRFTKTKEDYLVAGRRLSFPLFFGCMAALALGGGSTVGSAELGYRYGFGGVWLNVSIGCGLILAGLLITSKLSKLRALSVNEVVEGSYGPTARLFSTVLTLVYTVTLSVVQVIAIGTIINGVLGLDVTFSMIAGGGIVIAYTFAGGMWSVTMTDIVQFVVKTVGILILAPIFCLSAVGGWDALTSQLPADFLSVGNMGFDQSFAYVLLYVPGLIIGQDIWQRIFTAKSERVSKVGTICAGVYSIAYAFATVVIGMSVAVLMPAMADPQNAFVVGVTTFLPVGVRGLVLAAAMAATMSVSSGTILAASTIAYNDLYCRFAPSRRSLRAPSTETQGADEDAGGTSQRRGLSEVAVTRLFAALIGVVVMVCALAINDVLVGIDISYGYLSGCVFVPLVASFVLKRFSPKAGLYALGLSAVTVTAAFVLLGTASSLPILIGMATGLAAYVTASLIDKTRTDSQFIDAAAAALKDRENGGQ</sequence>
<keyword evidence="4 8" id="KW-0812">Transmembrane</keyword>
<feature type="transmembrane region" description="Helical" evidence="8">
    <location>
        <begin position="409"/>
        <end position="425"/>
    </location>
</feature>
<feature type="transmembrane region" description="Helical" evidence="8">
    <location>
        <begin position="432"/>
        <end position="451"/>
    </location>
</feature>
<evidence type="ECO:0000256" key="1">
    <source>
        <dbReference type="ARBA" id="ARBA00004141"/>
    </source>
</evidence>
<feature type="transmembrane region" description="Helical" evidence="8">
    <location>
        <begin position="71"/>
        <end position="93"/>
    </location>
</feature>
<dbReference type="GO" id="GO:0022857">
    <property type="term" value="F:transmembrane transporter activity"/>
    <property type="evidence" value="ECO:0007669"/>
    <property type="project" value="InterPro"/>
</dbReference>
<dbReference type="InterPro" id="IPR038377">
    <property type="entry name" value="Na/Glc_symporter_sf"/>
</dbReference>
<proteinExistence type="inferred from homology"/>
<feature type="transmembrane region" description="Helical" evidence="8">
    <location>
        <begin position="457"/>
        <end position="476"/>
    </location>
</feature>
<feature type="transmembrane region" description="Helical" evidence="8">
    <location>
        <begin position="377"/>
        <end position="397"/>
    </location>
</feature>
<comment type="similarity">
    <text evidence="2 7">Belongs to the sodium:solute symporter (SSF) (TC 2.A.21) family.</text>
</comment>
<dbReference type="InterPro" id="IPR001734">
    <property type="entry name" value="Na/solute_symporter"/>
</dbReference>
<evidence type="ECO:0000313" key="10">
    <source>
        <dbReference type="Proteomes" id="UP000479639"/>
    </source>
</evidence>
<feature type="transmembrane region" description="Helical" evidence="8">
    <location>
        <begin position="46"/>
        <end position="65"/>
    </location>
</feature>
<dbReference type="RefSeq" id="WP_151431100.1">
    <property type="nucleotide sequence ID" value="NZ_JANJZI010000010.1"/>
</dbReference>
<evidence type="ECO:0000256" key="6">
    <source>
        <dbReference type="ARBA" id="ARBA00023136"/>
    </source>
</evidence>
<keyword evidence="6 8" id="KW-0472">Membrane</keyword>
<dbReference type="InterPro" id="IPR050277">
    <property type="entry name" value="Sodium:Solute_Symporter"/>
</dbReference>
<feature type="transmembrane region" description="Helical" evidence="8">
    <location>
        <begin position="126"/>
        <end position="148"/>
    </location>
</feature>
<protein>
    <submittedName>
        <fullName evidence="9">Sodium:solute symporter</fullName>
    </submittedName>
</protein>
<evidence type="ECO:0000256" key="2">
    <source>
        <dbReference type="ARBA" id="ARBA00006434"/>
    </source>
</evidence>
<dbReference type="Gene3D" id="1.20.1730.10">
    <property type="entry name" value="Sodium/glucose cotransporter"/>
    <property type="match status" value="1"/>
</dbReference>
<evidence type="ECO:0000256" key="5">
    <source>
        <dbReference type="ARBA" id="ARBA00022989"/>
    </source>
</evidence>
<keyword evidence="5 8" id="KW-1133">Transmembrane helix</keyword>
<evidence type="ECO:0000256" key="7">
    <source>
        <dbReference type="RuleBase" id="RU362091"/>
    </source>
</evidence>
<dbReference type="AlphaFoldDB" id="A0A7C8BQH6"/>
<dbReference type="Proteomes" id="UP000479639">
    <property type="component" value="Unassembled WGS sequence"/>
</dbReference>
<dbReference type="Pfam" id="PF00474">
    <property type="entry name" value="SSF"/>
    <property type="match status" value="1"/>
</dbReference>
<evidence type="ECO:0000256" key="3">
    <source>
        <dbReference type="ARBA" id="ARBA00022448"/>
    </source>
</evidence>
<comment type="subcellular location">
    <subcellularLocation>
        <location evidence="1">Membrane</location>
        <topology evidence="1">Multi-pass membrane protein</topology>
    </subcellularLocation>
</comment>
<evidence type="ECO:0000256" key="4">
    <source>
        <dbReference type="ARBA" id="ARBA00022692"/>
    </source>
</evidence>
<feature type="transmembrane region" description="Helical" evidence="8">
    <location>
        <begin position="266"/>
        <end position="290"/>
    </location>
</feature>
<evidence type="ECO:0000256" key="8">
    <source>
        <dbReference type="SAM" id="Phobius"/>
    </source>
</evidence>
<keyword evidence="3" id="KW-0813">Transport</keyword>
<reference evidence="9 10" key="1">
    <citation type="submission" date="2019-09" db="EMBL/GenBank/DDBJ databases">
        <title>Whole genome shotgun sequencing (WGS) of Ellagibacter isourolithinifaciens DSM 104140(T) and Adlercreutzia muris DSM 29508(T).</title>
        <authorList>
            <person name="Stoll D.A."/>
            <person name="Danylec N."/>
            <person name="Huch M."/>
        </authorList>
    </citation>
    <scope>NUCLEOTIDE SEQUENCE [LARGE SCALE GENOMIC DNA]</scope>
    <source>
        <strain evidence="9 10">DSM 29508</strain>
    </source>
</reference>
<dbReference type="PANTHER" id="PTHR48086:SF7">
    <property type="entry name" value="SODIUM-SOLUTE SYMPORTER-RELATED"/>
    <property type="match status" value="1"/>
</dbReference>
<organism evidence="9 10">
    <name type="scientific">Adlercreutzia muris</name>
    <dbReference type="NCBI Taxonomy" id="1796610"/>
    <lineage>
        <taxon>Bacteria</taxon>
        <taxon>Bacillati</taxon>
        <taxon>Actinomycetota</taxon>
        <taxon>Coriobacteriia</taxon>
        <taxon>Eggerthellales</taxon>
        <taxon>Eggerthellaceae</taxon>
        <taxon>Adlercreutzia</taxon>
    </lineage>
</organism>
<name>A0A7C8BQH6_9ACTN</name>
<feature type="transmembrane region" description="Helical" evidence="8">
    <location>
        <begin position="187"/>
        <end position="208"/>
    </location>
</feature>
<feature type="transmembrane region" description="Helical" evidence="8">
    <location>
        <begin position="6"/>
        <end position="26"/>
    </location>
</feature>
<dbReference type="PROSITE" id="PS50283">
    <property type="entry name" value="NA_SOLUT_SYMP_3"/>
    <property type="match status" value="1"/>
</dbReference>